<evidence type="ECO:0000313" key="2">
    <source>
        <dbReference type="EMBL" id="JAD28848.1"/>
    </source>
</evidence>
<proteinExistence type="predicted"/>
<name>A0A0A8YTT5_ARUDO</name>
<dbReference type="AlphaFoldDB" id="A0A0A8YTT5"/>
<feature type="region of interest" description="Disordered" evidence="1">
    <location>
        <begin position="1"/>
        <end position="40"/>
    </location>
</feature>
<reference evidence="2" key="1">
    <citation type="submission" date="2014-09" db="EMBL/GenBank/DDBJ databases">
        <authorList>
            <person name="Magalhaes I.L.F."/>
            <person name="Oliveira U."/>
            <person name="Santos F.R."/>
            <person name="Vidigal T.H.D.A."/>
            <person name="Brescovit A.D."/>
            <person name="Santos A.J."/>
        </authorList>
    </citation>
    <scope>NUCLEOTIDE SEQUENCE</scope>
    <source>
        <tissue evidence="2">Shoot tissue taken approximately 20 cm above the soil surface</tissue>
    </source>
</reference>
<organism evidence="2">
    <name type="scientific">Arundo donax</name>
    <name type="common">Giant reed</name>
    <name type="synonym">Donax arundinaceus</name>
    <dbReference type="NCBI Taxonomy" id="35708"/>
    <lineage>
        <taxon>Eukaryota</taxon>
        <taxon>Viridiplantae</taxon>
        <taxon>Streptophyta</taxon>
        <taxon>Embryophyta</taxon>
        <taxon>Tracheophyta</taxon>
        <taxon>Spermatophyta</taxon>
        <taxon>Magnoliopsida</taxon>
        <taxon>Liliopsida</taxon>
        <taxon>Poales</taxon>
        <taxon>Poaceae</taxon>
        <taxon>PACMAD clade</taxon>
        <taxon>Arundinoideae</taxon>
        <taxon>Arundineae</taxon>
        <taxon>Arundo</taxon>
    </lineage>
</organism>
<sequence>MGQGERWVEGEGLGSGGWRRERWNGPEQPCGQEKGSSGSH</sequence>
<accession>A0A0A8YTT5</accession>
<protein>
    <submittedName>
        <fullName evidence="2">Uncharacterized protein</fullName>
    </submittedName>
</protein>
<dbReference type="EMBL" id="GBRH01269047">
    <property type="protein sequence ID" value="JAD28848.1"/>
    <property type="molecule type" value="Transcribed_RNA"/>
</dbReference>
<reference evidence="2" key="2">
    <citation type="journal article" date="2015" name="Data Brief">
        <title>Shoot transcriptome of the giant reed, Arundo donax.</title>
        <authorList>
            <person name="Barrero R.A."/>
            <person name="Guerrero F.D."/>
            <person name="Moolhuijzen P."/>
            <person name="Goolsby J.A."/>
            <person name="Tidwell J."/>
            <person name="Bellgard S.E."/>
            <person name="Bellgard M.I."/>
        </authorList>
    </citation>
    <scope>NUCLEOTIDE SEQUENCE</scope>
    <source>
        <tissue evidence="2">Shoot tissue taken approximately 20 cm above the soil surface</tissue>
    </source>
</reference>
<evidence type="ECO:0000256" key="1">
    <source>
        <dbReference type="SAM" id="MobiDB-lite"/>
    </source>
</evidence>